<proteinExistence type="predicted"/>
<dbReference type="Gene3D" id="3.30.70.100">
    <property type="match status" value="1"/>
</dbReference>
<accession>A0ABS0SAP0</accession>
<dbReference type="RefSeq" id="WP_198474655.1">
    <property type="nucleotide sequence ID" value="NZ_JADGMQ010000002.1"/>
</dbReference>
<gene>
    <name evidence="1" type="ORF">IOD40_04215</name>
</gene>
<dbReference type="InterPro" id="IPR011008">
    <property type="entry name" value="Dimeric_a/b-barrel"/>
</dbReference>
<organism evidence="1 2">
    <name type="scientific">Aquamicrobium zhengzhouense</name>
    <dbReference type="NCBI Taxonomy" id="2781738"/>
    <lineage>
        <taxon>Bacteria</taxon>
        <taxon>Pseudomonadati</taxon>
        <taxon>Pseudomonadota</taxon>
        <taxon>Alphaproteobacteria</taxon>
        <taxon>Hyphomicrobiales</taxon>
        <taxon>Phyllobacteriaceae</taxon>
        <taxon>Aquamicrobium</taxon>
    </lineage>
</organism>
<evidence type="ECO:0000313" key="2">
    <source>
        <dbReference type="Proteomes" id="UP000601789"/>
    </source>
</evidence>
<name>A0ABS0SAP0_9HYPH</name>
<protein>
    <recommendedName>
        <fullName evidence="3">Ethyl tert-butyl ether degradation EthD</fullName>
    </recommendedName>
</protein>
<evidence type="ECO:0000313" key="1">
    <source>
        <dbReference type="EMBL" id="MBI1619869.1"/>
    </source>
</evidence>
<dbReference type="SUPFAM" id="SSF54909">
    <property type="entry name" value="Dimeric alpha+beta barrel"/>
    <property type="match status" value="1"/>
</dbReference>
<dbReference type="Proteomes" id="UP000601789">
    <property type="component" value="Unassembled WGS sequence"/>
</dbReference>
<reference evidence="1 2" key="1">
    <citation type="submission" date="2020-10" db="EMBL/GenBank/DDBJ databases">
        <title>Aquamicrobium zhengzhouensis sp. nov., a exopolysaccharide producing bacterium isolated from farmland soil.</title>
        <authorList>
            <person name="Wang X."/>
        </authorList>
    </citation>
    <scope>NUCLEOTIDE SEQUENCE [LARGE SCALE GENOMIC DNA]</scope>
    <source>
        <strain evidence="2">cd-1</strain>
    </source>
</reference>
<sequence length="105" mass="11947">MIIRQALFDGQILTGREQEFRSFVEANLVPLWKQFPGVREVRVLFARERDEGAPSYPMVLSMAFDDEAALAAALEAPVRFESRGVTAQLLTMFEGRVHHHVFEVV</sequence>
<dbReference type="EMBL" id="JADGMQ010000002">
    <property type="protein sequence ID" value="MBI1619869.1"/>
    <property type="molecule type" value="Genomic_DNA"/>
</dbReference>
<keyword evidence="2" id="KW-1185">Reference proteome</keyword>
<comment type="caution">
    <text evidence="1">The sequence shown here is derived from an EMBL/GenBank/DDBJ whole genome shotgun (WGS) entry which is preliminary data.</text>
</comment>
<evidence type="ECO:0008006" key="3">
    <source>
        <dbReference type="Google" id="ProtNLM"/>
    </source>
</evidence>